<accession>A0ABN6S941</accession>
<reference evidence="2 3" key="1">
    <citation type="submission" date="2022-08" db="EMBL/GenBank/DDBJ databases">
        <title>Genome Sequence of the sulphate-reducing bacterium, Pseudodesulfovibrio sp. SYK.</title>
        <authorList>
            <person name="Kondo R."/>
            <person name="Kataoka T."/>
        </authorList>
    </citation>
    <scope>NUCLEOTIDE SEQUENCE [LARGE SCALE GENOMIC DNA]</scope>
    <source>
        <strain evidence="2 3">SYK</strain>
    </source>
</reference>
<dbReference type="RefSeq" id="WP_281760843.1">
    <property type="nucleotide sequence ID" value="NZ_AP026709.1"/>
</dbReference>
<feature type="transmembrane region" description="Helical" evidence="1">
    <location>
        <begin position="32"/>
        <end position="52"/>
    </location>
</feature>
<evidence type="ECO:0000313" key="3">
    <source>
        <dbReference type="Proteomes" id="UP001317742"/>
    </source>
</evidence>
<feature type="transmembrane region" description="Helical" evidence="1">
    <location>
        <begin position="58"/>
        <end position="76"/>
    </location>
</feature>
<evidence type="ECO:0000313" key="2">
    <source>
        <dbReference type="EMBL" id="BDQ38345.1"/>
    </source>
</evidence>
<protein>
    <submittedName>
        <fullName evidence="2">Uncharacterized protein</fullName>
    </submittedName>
</protein>
<keyword evidence="1" id="KW-0812">Transmembrane</keyword>
<keyword evidence="1" id="KW-0472">Membrane</keyword>
<keyword evidence="1" id="KW-1133">Transmembrane helix</keyword>
<organism evidence="2 3">
    <name type="scientific">Pseudodesulfovibrio nedwellii</name>
    <dbReference type="NCBI Taxonomy" id="2973072"/>
    <lineage>
        <taxon>Bacteria</taxon>
        <taxon>Pseudomonadati</taxon>
        <taxon>Thermodesulfobacteriota</taxon>
        <taxon>Desulfovibrionia</taxon>
        <taxon>Desulfovibrionales</taxon>
        <taxon>Desulfovibrionaceae</taxon>
    </lineage>
</organism>
<feature type="transmembrane region" description="Helical" evidence="1">
    <location>
        <begin position="103"/>
        <end position="125"/>
    </location>
</feature>
<keyword evidence="3" id="KW-1185">Reference proteome</keyword>
<name>A0ABN6S941_9BACT</name>
<dbReference type="Proteomes" id="UP001317742">
    <property type="component" value="Chromosome"/>
</dbReference>
<evidence type="ECO:0000256" key="1">
    <source>
        <dbReference type="SAM" id="Phobius"/>
    </source>
</evidence>
<dbReference type="EMBL" id="AP026709">
    <property type="protein sequence ID" value="BDQ38345.1"/>
    <property type="molecule type" value="Genomic_DNA"/>
</dbReference>
<proteinExistence type="predicted"/>
<sequence>MSEENKQPRKDFNKFWPKITDLEIAKYAAAQGVWACGIICGFTVLNTVMFMIDYPGQPVDLLPLVDVALFGLIGIGIHKKYNIAAIVGLVLYLYIFISKITDVPIQTLISGFFAIFFILAFINAIRGTHKWHELKQNEGPST</sequence>
<feature type="transmembrane region" description="Helical" evidence="1">
    <location>
        <begin position="81"/>
        <end position="97"/>
    </location>
</feature>
<gene>
    <name evidence="2" type="ORF">SYK_27050</name>
</gene>